<gene>
    <name evidence="1" type="ORF">OK117_08905</name>
    <name evidence="2" type="ORF">OK117_09585</name>
</gene>
<evidence type="ECO:0000313" key="3">
    <source>
        <dbReference type="Proteomes" id="UP001211513"/>
    </source>
</evidence>
<dbReference type="EMBL" id="CP109886">
    <property type="protein sequence ID" value="WCF27876.1"/>
    <property type="molecule type" value="Genomic_DNA"/>
</dbReference>
<sequence length="53" mass="6153">MNNTTACLRALDAFYLTTITSEKKETDSLNEQSILYKAKHVYRRMHDGKAARF</sequence>
<organism evidence="2 3">
    <name type="scientific">Xylella fastidiosa subsp. fastidiosa</name>
    <dbReference type="NCBI Taxonomy" id="644356"/>
    <lineage>
        <taxon>Bacteria</taxon>
        <taxon>Pseudomonadati</taxon>
        <taxon>Pseudomonadota</taxon>
        <taxon>Gammaproteobacteria</taxon>
        <taxon>Lysobacterales</taxon>
        <taxon>Lysobacteraceae</taxon>
        <taxon>Xylella</taxon>
    </lineage>
</organism>
<protein>
    <submittedName>
        <fullName evidence="2">Uncharacterized protein</fullName>
    </submittedName>
</protein>
<evidence type="ECO:0000313" key="1">
    <source>
        <dbReference type="EMBL" id="WCF27752.1"/>
    </source>
</evidence>
<dbReference type="RefSeq" id="WP_196242788.1">
    <property type="nucleotide sequence ID" value="NZ_CP109886.1"/>
</dbReference>
<accession>A0AAJ5R0U8</accession>
<dbReference type="EMBL" id="CP109886">
    <property type="protein sequence ID" value="WCF27752.1"/>
    <property type="molecule type" value="Genomic_DNA"/>
</dbReference>
<dbReference type="AlphaFoldDB" id="A0AAJ5R0U8"/>
<evidence type="ECO:0000313" key="2">
    <source>
        <dbReference type="EMBL" id="WCF27876.1"/>
    </source>
</evidence>
<name>A0AAJ5R0U8_XYLFS</name>
<proteinExistence type="predicted"/>
<dbReference type="Proteomes" id="UP001211513">
    <property type="component" value="Chromosome"/>
</dbReference>
<reference evidence="2" key="2">
    <citation type="submission" date="2022-10" db="EMBL/GenBank/DDBJ databases">
        <authorList>
            <person name="Landa B."/>
            <person name="Arias-Giraldo L.F."/>
            <person name="Roman-Ecija M."/>
            <person name="Velasco-Amo M.P."/>
            <person name="De La Fuente L."/>
            <person name="Marco-Noales E."/>
            <person name="Moralejo E."/>
        </authorList>
    </citation>
    <scope>NUCLEOTIDE SEQUENCE</scope>
    <source>
        <strain evidence="2">CFBP8073</strain>
    </source>
</reference>
<reference evidence="2" key="1">
    <citation type="journal article" date="2022" name="Phytopathology">
        <title>Complete circularized genome resources of seven strains of Xylella fastidiosa subsp. fastidiosa using hybrid assembly reveals unknown plasmids.</title>
        <authorList>
            <person name="Velasco-Amo M.D.P."/>
            <person name="Arias-Giraldo L.F.F."/>
            <person name="Ecija M.R."/>
            <person name="De La Fuente L."/>
            <person name="Marco-Noales E."/>
            <person name="Moralejo E."/>
            <person name="Navas-Cort J.A."/>
            <person name="Landa B.B."/>
        </authorList>
    </citation>
    <scope>NUCLEOTIDE SEQUENCE</scope>
    <source>
        <strain evidence="2">CFBP8073</strain>
    </source>
</reference>